<keyword evidence="3" id="KW-1185">Reference proteome</keyword>
<accession>A0A7U2NQX0</accession>
<proteinExistence type="predicted"/>
<feature type="compositionally biased region" description="Polar residues" evidence="1">
    <location>
        <begin position="1"/>
        <end position="14"/>
    </location>
</feature>
<gene>
    <name evidence="2" type="ORF">JI435_424060</name>
</gene>
<dbReference type="VEuPathDB" id="FungiDB:JI435_424060"/>
<evidence type="ECO:0000313" key="3">
    <source>
        <dbReference type="Proteomes" id="UP000663193"/>
    </source>
</evidence>
<feature type="region of interest" description="Disordered" evidence="1">
    <location>
        <begin position="39"/>
        <end position="67"/>
    </location>
</feature>
<sequence>MLRRTVGSTTQRNMSGPGLVSRSDDRLMPWPILSSTCHHPTPLHPTMSPRSPHPFHSGARVLRRRLQ</sequence>
<dbReference type="Proteomes" id="UP000663193">
    <property type="component" value="Chromosome 22"/>
</dbReference>
<feature type="region of interest" description="Disordered" evidence="1">
    <location>
        <begin position="1"/>
        <end position="26"/>
    </location>
</feature>
<organism evidence="2 3">
    <name type="scientific">Phaeosphaeria nodorum (strain SN15 / ATCC MYA-4574 / FGSC 10173)</name>
    <name type="common">Glume blotch fungus</name>
    <name type="synonym">Parastagonospora nodorum</name>
    <dbReference type="NCBI Taxonomy" id="321614"/>
    <lineage>
        <taxon>Eukaryota</taxon>
        <taxon>Fungi</taxon>
        <taxon>Dikarya</taxon>
        <taxon>Ascomycota</taxon>
        <taxon>Pezizomycotina</taxon>
        <taxon>Dothideomycetes</taxon>
        <taxon>Pleosporomycetidae</taxon>
        <taxon>Pleosporales</taxon>
        <taxon>Pleosporineae</taxon>
        <taxon>Phaeosphaeriaceae</taxon>
        <taxon>Parastagonospora</taxon>
    </lineage>
</organism>
<protein>
    <submittedName>
        <fullName evidence="2">Uncharacterized protein</fullName>
    </submittedName>
</protein>
<evidence type="ECO:0000313" key="2">
    <source>
        <dbReference type="EMBL" id="QRD07185.1"/>
    </source>
</evidence>
<dbReference type="EMBL" id="CP069044">
    <property type="protein sequence ID" value="QRD07185.1"/>
    <property type="molecule type" value="Genomic_DNA"/>
</dbReference>
<reference evidence="3" key="1">
    <citation type="journal article" date="2021" name="BMC Genomics">
        <title>Chromosome-level genome assembly and manually-curated proteome of model necrotroph Parastagonospora nodorum Sn15 reveals a genome-wide trove of candidate effector homologs, and redundancy of virulence-related functions within an accessory chromosome.</title>
        <authorList>
            <person name="Bertazzoni S."/>
            <person name="Jones D.A.B."/>
            <person name="Phan H.T."/>
            <person name="Tan K.-C."/>
            <person name="Hane J.K."/>
        </authorList>
    </citation>
    <scope>NUCLEOTIDE SEQUENCE [LARGE SCALE GENOMIC DNA]</scope>
    <source>
        <strain evidence="3">SN15 / ATCC MYA-4574 / FGSC 10173)</strain>
    </source>
</reference>
<name>A0A7U2NQX0_PHANO</name>
<evidence type="ECO:0000256" key="1">
    <source>
        <dbReference type="SAM" id="MobiDB-lite"/>
    </source>
</evidence>
<dbReference type="AlphaFoldDB" id="A0A7U2NQX0"/>